<reference evidence="1 2" key="1">
    <citation type="submission" date="2017-03" db="EMBL/GenBank/DDBJ databases">
        <authorList>
            <person name="Afonso C.L."/>
            <person name="Miller P.J."/>
            <person name="Scott M.A."/>
            <person name="Spackman E."/>
            <person name="Goraichik I."/>
            <person name="Dimitrov K.M."/>
            <person name="Suarez D.L."/>
            <person name="Swayne D.E."/>
        </authorList>
    </citation>
    <scope>NUCLEOTIDE SEQUENCE [LARGE SCALE GENOMIC DNA]</scope>
    <source>
        <strain evidence="1 2">CECT 8625</strain>
    </source>
</reference>
<evidence type="ECO:0000313" key="2">
    <source>
        <dbReference type="Proteomes" id="UP000193570"/>
    </source>
</evidence>
<organism evidence="1 2">
    <name type="scientific">Roseivivax jejudonensis</name>
    <dbReference type="NCBI Taxonomy" id="1529041"/>
    <lineage>
        <taxon>Bacteria</taxon>
        <taxon>Pseudomonadati</taxon>
        <taxon>Pseudomonadota</taxon>
        <taxon>Alphaproteobacteria</taxon>
        <taxon>Rhodobacterales</taxon>
        <taxon>Roseobacteraceae</taxon>
        <taxon>Roseivivax</taxon>
    </lineage>
</organism>
<dbReference type="Proteomes" id="UP000193570">
    <property type="component" value="Unassembled WGS sequence"/>
</dbReference>
<name>A0A1X6ZMS6_9RHOB</name>
<dbReference type="InterPro" id="IPR029033">
    <property type="entry name" value="His_PPase_superfam"/>
</dbReference>
<dbReference type="AlphaFoldDB" id="A0A1X6ZMS6"/>
<keyword evidence="2" id="KW-1185">Reference proteome</keyword>
<proteinExistence type="predicted"/>
<evidence type="ECO:0000313" key="1">
    <source>
        <dbReference type="EMBL" id="SLN55615.1"/>
    </source>
</evidence>
<dbReference type="Gene3D" id="3.40.50.1240">
    <property type="entry name" value="Phosphoglycerate mutase-like"/>
    <property type="match status" value="1"/>
</dbReference>
<protein>
    <submittedName>
        <fullName evidence="1">Bifunctional RNase H/acid phosphatase</fullName>
    </submittedName>
</protein>
<dbReference type="InterPro" id="IPR013078">
    <property type="entry name" value="His_Pase_superF_clade-1"/>
</dbReference>
<accession>A0A1X6ZMS6</accession>
<dbReference type="SUPFAM" id="SSF53254">
    <property type="entry name" value="Phosphoglycerate mutase-like"/>
    <property type="match status" value="1"/>
</dbReference>
<dbReference type="Pfam" id="PF00300">
    <property type="entry name" value="His_Phos_1"/>
    <property type="match status" value="1"/>
</dbReference>
<dbReference type="CDD" id="cd07067">
    <property type="entry name" value="HP_PGM_like"/>
    <property type="match status" value="1"/>
</dbReference>
<dbReference type="SMART" id="SM00855">
    <property type="entry name" value="PGAM"/>
    <property type="match status" value="1"/>
</dbReference>
<gene>
    <name evidence="1" type="ORF">ROJ8625_02788</name>
</gene>
<dbReference type="EMBL" id="FWFK01000005">
    <property type="protein sequence ID" value="SLN55615.1"/>
    <property type="molecule type" value="Genomic_DNA"/>
</dbReference>
<sequence length="195" mass="20210">MPEPAALPPALLLVRHAPADHGGRLTGRRDVPACLPPDAALDAIRRAIAGARIVASPARRCRETAAALAGGVDVPVDARLWEQDFGTHEGVPFADLPDLGPMSRVALAAHRYPGGESFLDMAARVAEPLSEFAAEVRNGARIAVIAHAGTVRAALALALGDPADALGFEVAPLSVTRLTCWPGGLSVACVNWSPE</sequence>